<feature type="chain" id="PRO_5046665771" description="DUF3558 domain-containing protein" evidence="1">
    <location>
        <begin position="19"/>
        <end position="156"/>
    </location>
</feature>
<dbReference type="RefSeq" id="WP_289959576.1">
    <property type="nucleotide sequence ID" value="NZ_JAUEMJ010000011.1"/>
</dbReference>
<organism evidence="2 3">
    <name type="scientific">Glycomyces tritici</name>
    <dbReference type="NCBI Taxonomy" id="2665176"/>
    <lineage>
        <taxon>Bacteria</taxon>
        <taxon>Bacillati</taxon>
        <taxon>Actinomycetota</taxon>
        <taxon>Actinomycetes</taxon>
        <taxon>Glycomycetales</taxon>
        <taxon>Glycomycetaceae</taxon>
        <taxon>Glycomyces</taxon>
    </lineage>
</organism>
<evidence type="ECO:0000313" key="3">
    <source>
        <dbReference type="Proteomes" id="UP001171902"/>
    </source>
</evidence>
<accession>A0ABT7YWJ2</accession>
<proteinExistence type="predicted"/>
<feature type="signal peptide" evidence="1">
    <location>
        <begin position="1"/>
        <end position="18"/>
    </location>
</feature>
<dbReference type="PROSITE" id="PS51257">
    <property type="entry name" value="PROKAR_LIPOPROTEIN"/>
    <property type="match status" value="1"/>
</dbReference>
<dbReference type="Proteomes" id="UP001171902">
    <property type="component" value="Unassembled WGS sequence"/>
</dbReference>
<dbReference type="EMBL" id="JAUEMJ010000011">
    <property type="protein sequence ID" value="MDN3243016.1"/>
    <property type="molecule type" value="Genomic_DNA"/>
</dbReference>
<evidence type="ECO:0008006" key="4">
    <source>
        <dbReference type="Google" id="ProtNLM"/>
    </source>
</evidence>
<keyword evidence="1" id="KW-0732">Signal</keyword>
<comment type="caution">
    <text evidence="2">The sequence shown here is derived from an EMBL/GenBank/DDBJ whole genome shotgun (WGS) entry which is preliminary data.</text>
</comment>
<sequence>MRSANLVAVLVLAAAVIAACGEDTDPEYWVEDGDPIVIRGESEPGNPDILNIAGELGYDTATQCLFIDHAGTRFNVVWHVEALPAHSGDSAGVEVHTPQSPNGALYEGDLVAGYNYEVKPAPTLPADCLNERTIAVFEVSNLSQQELRDVYATPDS</sequence>
<evidence type="ECO:0000256" key="1">
    <source>
        <dbReference type="SAM" id="SignalP"/>
    </source>
</evidence>
<gene>
    <name evidence="2" type="ORF">QWI33_25065</name>
</gene>
<evidence type="ECO:0000313" key="2">
    <source>
        <dbReference type="EMBL" id="MDN3243016.1"/>
    </source>
</evidence>
<name>A0ABT7YWJ2_9ACTN</name>
<reference evidence="2" key="1">
    <citation type="submission" date="2023-06" db="EMBL/GenBank/DDBJ databases">
        <title>Gycomyces niveus sp.nov., a novel actinomycete isolated from soil in Shouguang.</title>
        <authorList>
            <person name="Yang X."/>
            <person name="Zhao J."/>
        </authorList>
    </citation>
    <scope>NUCLEOTIDE SEQUENCE</scope>
    <source>
        <strain evidence="2">NEAU C2</strain>
    </source>
</reference>
<keyword evidence="3" id="KW-1185">Reference proteome</keyword>
<protein>
    <recommendedName>
        <fullName evidence="4">DUF3558 domain-containing protein</fullName>
    </recommendedName>
</protein>